<sequence length="71" mass="7619">MKLMRKYNLQRSWRVSPRLMEEETTIKGEGEVEMVGGDEDTTCGDSGGGEDGGGNDTTNRGDVTCGISCSN</sequence>
<keyword evidence="3" id="KW-1185">Reference proteome</keyword>
<accession>A0A8X7VPS3</accession>
<protein>
    <submittedName>
        <fullName evidence="2">Uncharacterized protein</fullName>
    </submittedName>
</protein>
<gene>
    <name evidence="2" type="ORF">Bca52824_018291</name>
</gene>
<proteinExistence type="predicted"/>
<comment type="caution">
    <text evidence="2">The sequence shown here is derived from an EMBL/GenBank/DDBJ whole genome shotgun (WGS) entry which is preliminary data.</text>
</comment>
<evidence type="ECO:0000313" key="3">
    <source>
        <dbReference type="Proteomes" id="UP000886595"/>
    </source>
</evidence>
<name>A0A8X7VPS3_BRACI</name>
<dbReference type="Proteomes" id="UP000886595">
    <property type="component" value="Unassembled WGS sequence"/>
</dbReference>
<dbReference type="EMBL" id="JAAMPC010000004">
    <property type="protein sequence ID" value="KAG2315169.1"/>
    <property type="molecule type" value="Genomic_DNA"/>
</dbReference>
<reference evidence="2 3" key="1">
    <citation type="submission" date="2020-02" db="EMBL/GenBank/DDBJ databases">
        <authorList>
            <person name="Ma Q."/>
            <person name="Huang Y."/>
            <person name="Song X."/>
            <person name="Pei D."/>
        </authorList>
    </citation>
    <scope>NUCLEOTIDE SEQUENCE [LARGE SCALE GENOMIC DNA]</scope>
    <source>
        <strain evidence="2">Sxm20200214</strain>
        <tissue evidence="2">Leaf</tissue>
    </source>
</reference>
<organism evidence="2 3">
    <name type="scientific">Brassica carinata</name>
    <name type="common">Ethiopian mustard</name>
    <name type="synonym">Abyssinian cabbage</name>
    <dbReference type="NCBI Taxonomy" id="52824"/>
    <lineage>
        <taxon>Eukaryota</taxon>
        <taxon>Viridiplantae</taxon>
        <taxon>Streptophyta</taxon>
        <taxon>Embryophyta</taxon>
        <taxon>Tracheophyta</taxon>
        <taxon>Spermatophyta</taxon>
        <taxon>Magnoliopsida</taxon>
        <taxon>eudicotyledons</taxon>
        <taxon>Gunneridae</taxon>
        <taxon>Pentapetalae</taxon>
        <taxon>rosids</taxon>
        <taxon>malvids</taxon>
        <taxon>Brassicales</taxon>
        <taxon>Brassicaceae</taxon>
        <taxon>Brassiceae</taxon>
        <taxon>Brassica</taxon>
    </lineage>
</organism>
<evidence type="ECO:0000256" key="1">
    <source>
        <dbReference type="SAM" id="MobiDB-lite"/>
    </source>
</evidence>
<dbReference type="AlphaFoldDB" id="A0A8X7VPS3"/>
<feature type="region of interest" description="Disordered" evidence="1">
    <location>
        <begin position="34"/>
        <end position="71"/>
    </location>
</feature>
<feature type="compositionally biased region" description="Gly residues" evidence="1">
    <location>
        <begin position="45"/>
        <end position="55"/>
    </location>
</feature>
<evidence type="ECO:0000313" key="2">
    <source>
        <dbReference type="EMBL" id="KAG2315169.1"/>
    </source>
</evidence>